<accession>A0A8H7ZKS8</accession>
<reference evidence="4 5" key="1">
    <citation type="submission" date="2020-12" db="EMBL/GenBank/DDBJ databases">
        <title>Effect of drift, selection, and recombination on the evolution of hybrid genomes in Candida yeast pathogens.</title>
        <authorList>
            <person name="Mixao V."/>
            <person name="Ksiezopolska E."/>
            <person name="Saus E."/>
            <person name="Boekhout T."/>
            <person name="Gacser A."/>
            <person name="Gabaldon T."/>
        </authorList>
    </citation>
    <scope>NUCLEOTIDE SEQUENCE [LARGE SCALE GENOMIC DNA]</scope>
    <source>
        <strain evidence="4 5">BP57</strain>
    </source>
</reference>
<evidence type="ECO:0000256" key="1">
    <source>
        <dbReference type="PIRSR" id="PIRSR613078-1"/>
    </source>
</evidence>
<name>A0A8H7ZKS8_9ASCO</name>
<dbReference type="CDD" id="cd07040">
    <property type="entry name" value="HP"/>
    <property type="match status" value="1"/>
</dbReference>
<dbReference type="PROSITE" id="PS00175">
    <property type="entry name" value="PG_MUTASE"/>
    <property type="match status" value="1"/>
</dbReference>
<evidence type="ECO:0000313" key="4">
    <source>
        <dbReference type="EMBL" id="KAG5422291.1"/>
    </source>
</evidence>
<feature type="active site" description="Proton donor/acceptor" evidence="1">
    <location>
        <position position="109"/>
    </location>
</feature>
<dbReference type="AlphaFoldDB" id="A0A8H7ZKS8"/>
<dbReference type="RefSeq" id="XP_067551407.1">
    <property type="nucleotide sequence ID" value="XM_067690125.1"/>
</dbReference>
<evidence type="ECO:0000256" key="3">
    <source>
        <dbReference type="SAM" id="MobiDB-lite"/>
    </source>
</evidence>
<feature type="compositionally biased region" description="Polar residues" evidence="3">
    <location>
        <begin position="306"/>
        <end position="321"/>
    </location>
</feature>
<evidence type="ECO:0000256" key="2">
    <source>
        <dbReference type="PIRSR" id="PIRSR613078-2"/>
    </source>
</evidence>
<dbReference type="Pfam" id="PF00300">
    <property type="entry name" value="His_Phos_1"/>
    <property type="match status" value="1"/>
</dbReference>
<dbReference type="GeneID" id="93650015"/>
<comment type="caution">
    <text evidence="4">The sequence shown here is derived from an EMBL/GenBank/DDBJ whole genome shotgun (WGS) entry which is preliminary data.</text>
</comment>
<dbReference type="EMBL" id="JAEOAQ010000001">
    <property type="protein sequence ID" value="KAG5422291.1"/>
    <property type="molecule type" value="Genomic_DNA"/>
</dbReference>
<dbReference type="SUPFAM" id="SSF53254">
    <property type="entry name" value="Phosphoglycerate mutase-like"/>
    <property type="match status" value="1"/>
</dbReference>
<feature type="active site" description="Tele-phosphohistidine intermediate" evidence="1">
    <location>
        <position position="12"/>
    </location>
</feature>
<dbReference type="InterPro" id="IPR029033">
    <property type="entry name" value="His_PPase_superfam"/>
</dbReference>
<protein>
    <submittedName>
        <fullName evidence="4">Uncharacterized protein</fullName>
    </submittedName>
</protein>
<sequence length="321" mass="37760">MGKPTYILIIRHGESEGNCDKSVNSYTPNHLVPLTTKGHYQSLEAGKALARFVQHQAMTDSSNKRSRKSIMFYTSPYLRTRQTCNNIIEGIKNEPGIEYWVHEETRMREQDFGNFQKSKEEMEQIWEERAHYGHFFYRIPHGESAADVYDRVATFNETLYRKFKSDDFPNILVLVSHGIWSRVFLMKWFKWTYEEFESLRNIPHCQYLIMKKNQQTQKYHLKTKLRTWEDTDDSWMEHAVVKEFGDEIDCNNIGQELDDAEIDALVEAQKEAINSTKSKDKKIEETYRNLQERGLIRNGGSKFKMENQSVANSNESLVQSP</sequence>
<dbReference type="Proteomes" id="UP000669133">
    <property type="component" value="Unassembled WGS sequence"/>
</dbReference>
<keyword evidence="5" id="KW-1185">Reference proteome</keyword>
<gene>
    <name evidence="4" type="ORF">I9W82_001386</name>
</gene>
<dbReference type="PANTHER" id="PTHR46192">
    <property type="entry name" value="BROAD-RANGE ACID PHOSPHATASE DET1"/>
    <property type="match status" value="1"/>
</dbReference>
<feature type="region of interest" description="Disordered" evidence="3">
    <location>
        <begin position="298"/>
        <end position="321"/>
    </location>
</feature>
<feature type="binding site" evidence="2">
    <location>
        <position position="119"/>
    </location>
    <ligand>
        <name>substrate</name>
    </ligand>
</feature>
<dbReference type="InterPro" id="IPR013078">
    <property type="entry name" value="His_Pase_superF_clade-1"/>
</dbReference>
<evidence type="ECO:0000313" key="5">
    <source>
        <dbReference type="Proteomes" id="UP000669133"/>
    </source>
</evidence>
<dbReference type="GO" id="GO:0003824">
    <property type="term" value="F:catalytic activity"/>
    <property type="evidence" value="ECO:0007669"/>
    <property type="project" value="InterPro"/>
</dbReference>
<feature type="binding site" evidence="2">
    <location>
        <begin position="11"/>
        <end position="18"/>
    </location>
    <ligand>
        <name>substrate</name>
    </ligand>
</feature>
<proteinExistence type="predicted"/>
<dbReference type="InterPro" id="IPR052765">
    <property type="entry name" value="PGM-Related"/>
</dbReference>
<dbReference type="Gene3D" id="3.40.50.1240">
    <property type="entry name" value="Phosphoglycerate mutase-like"/>
    <property type="match status" value="1"/>
</dbReference>
<dbReference type="OrthoDB" id="10261749at2759"/>
<dbReference type="InterPro" id="IPR001345">
    <property type="entry name" value="PG/BPGM_mutase_AS"/>
</dbReference>
<feature type="binding site" evidence="2">
    <location>
        <position position="79"/>
    </location>
    <ligand>
        <name>substrate</name>
    </ligand>
</feature>
<organism evidence="4 5">
    <name type="scientific">Candida metapsilosis</name>
    <dbReference type="NCBI Taxonomy" id="273372"/>
    <lineage>
        <taxon>Eukaryota</taxon>
        <taxon>Fungi</taxon>
        <taxon>Dikarya</taxon>
        <taxon>Ascomycota</taxon>
        <taxon>Saccharomycotina</taxon>
        <taxon>Pichiomycetes</taxon>
        <taxon>Debaryomycetaceae</taxon>
        <taxon>Candida/Lodderomyces clade</taxon>
        <taxon>Candida</taxon>
    </lineage>
</organism>
<dbReference type="SMART" id="SM00855">
    <property type="entry name" value="PGAM"/>
    <property type="match status" value="1"/>
</dbReference>